<evidence type="ECO:0000313" key="3">
    <source>
        <dbReference type="EMBL" id="PSU31782.1"/>
    </source>
</evidence>
<dbReference type="PANTHER" id="PTHR41248:SF1">
    <property type="entry name" value="NORD PROTEIN"/>
    <property type="match status" value="1"/>
</dbReference>
<dbReference type="SUPFAM" id="SSF53300">
    <property type="entry name" value="vWA-like"/>
    <property type="match status" value="1"/>
</dbReference>
<evidence type="ECO:0000259" key="2">
    <source>
        <dbReference type="PROSITE" id="PS50234"/>
    </source>
</evidence>
<proteinExistence type="predicted"/>
<feature type="domain" description="VWFA" evidence="2">
    <location>
        <begin position="511"/>
        <end position="678"/>
    </location>
</feature>
<dbReference type="RefSeq" id="WP_107350912.1">
    <property type="nucleotide sequence ID" value="NZ_PYMH01000013.1"/>
</dbReference>
<feature type="compositionally biased region" description="Acidic residues" evidence="1">
    <location>
        <begin position="262"/>
        <end position="273"/>
    </location>
</feature>
<dbReference type="Proteomes" id="UP000241222">
    <property type="component" value="Unassembled WGS sequence"/>
</dbReference>
<gene>
    <name evidence="3" type="ORF">C9I99_21600</name>
</gene>
<reference evidence="3 4" key="1">
    <citation type="submission" date="2018-03" db="EMBL/GenBank/DDBJ databases">
        <title>Whole genome sequencing of Histamine producing bacteria.</title>
        <authorList>
            <person name="Butler K."/>
        </authorList>
    </citation>
    <scope>NUCLEOTIDE SEQUENCE [LARGE SCALE GENOMIC DNA]</scope>
    <source>
        <strain evidence="3 4">JCM 13586</strain>
    </source>
</reference>
<feature type="compositionally biased region" description="Low complexity" evidence="1">
    <location>
        <begin position="243"/>
        <end position="260"/>
    </location>
</feature>
<dbReference type="PANTHER" id="PTHR41248">
    <property type="entry name" value="NORD PROTEIN"/>
    <property type="match status" value="1"/>
</dbReference>
<comment type="caution">
    <text evidence="3">The sequence shown here is derived from an EMBL/GenBank/DDBJ whole genome shotgun (WGS) entry which is preliminary data.</text>
</comment>
<feature type="compositionally biased region" description="Polar residues" evidence="1">
    <location>
        <begin position="333"/>
        <end position="349"/>
    </location>
</feature>
<dbReference type="AlphaFoldDB" id="A0A2T3ITW1"/>
<name>A0A2T3ITW1_9GAMM</name>
<dbReference type="InterPro" id="IPR036465">
    <property type="entry name" value="vWFA_dom_sf"/>
</dbReference>
<evidence type="ECO:0000313" key="4">
    <source>
        <dbReference type="Proteomes" id="UP000241222"/>
    </source>
</evidence>
<organism evidence="3 4">
    <name type="scientific">Photobacterium lutimaris</name>
    <dbReference type="NCBI Taxonomy" id="388278"/>
    <lineage>
        <taxon>Bacteria</taxon>
        <taxon>Pseudomonadati</taxon>
        <taxon>Pseudomonadota</taxon>
        <taxon>Gammaproteobacteria</taxon>
        <taxon>Vibrionales</taxon>
        <taxon>Vibrionaceae</taxon>
        <taxon>Photobacterium</taxon>
    </lineage>
</organism>
<evidence type="ECO:0000256" key="1">
    <source>
        <dbReference type="SAM" id="MobiDB-lite"/>
    </source>
</evidence>
<protein>
    <recommendedName>
        <fullName evidence="2">VWFA domain-containing protein</fullName>
    </recommendedName>
</protein>
<feature type="compositionally biased region" description="Low complexity" evidence="1">
    <location>
        <begin position="289"/>
        <end position="300"/>
    </location>
</feature>
<dbReference type="Gene3D" id="3.40.50.410">
    <property type="entry name" value="von Willebrand factor, type A domain"/>
    <property type="match status" value="1"/>
</dbReference>
<dbReference type="SMART" id="SM00327">
    <property type="entry name" value="VWA"/>
    <property type="match status" value="1"/>
</dbReference>
<keyword evidence="4" id="KW-1185">Reference proteome</keyword>
<sequence>MLNIARNIMHDVPVLAGIYAGQYDCEIKIGGGKAFATKKMINIPFPKEETLDLTWCFVVHEAAHIRYSDFDHLEKWLDSKPKVDRNFYKKLLNIVEDTYIEKYILTEFPGSYEYLEAGGKFLAGKLESKEVTAENALSRFIFLYVRGHLTGYRALQALYKTIRKQCILHFGLPLIRELSKILERTLSSTCTQDNCVIVDEFVGFLENPQIEEEDTPSDNRPQNNNQDPNQPDDSDSNDDGDQPDSSQPQSDDGDDSTSSSEQVDDATDGDENDPSSNSTDDLDDDDSTEQSGDASAQPDNGGDDDDQANGSSNQPDDSTNDAGTGQPDDSSEAGATSSNLNSDDVTSSNMDDDGDISPNSTNDSGNPQEGGKADGKPQWSDDEIQAAIKAAMDRLADMETDTGDIIKEVIEDDENIDWDAAAQLGDNFSTAVSHVHQQPLNRHNTLSKDTSQATAALKQKLAALVAHKTRTKKTVEKRGRRFARGKVHRLAVGNPAVFSRKTRDEKKPNSSIVILVDDSGSIGNHLPDMQKATLALIDSLDSQKGVKVAAIAFGSEFGGSGELTRLKRFNERGDIVINRIASLTANGHTPLLNGLKAAKQDLHGVKNRKLVIVLTDGQPNDLRGCIDYIKQMQISNIDLVGVGIGKGVDVAGMQAQYGHNNYTMVPQFEQLPQAVMELSRHIVLD</sequence>
<feature type="compositionally biased region" description="Low complexity" evidence="1">
    <location>
        <begin position="218"/>
        <end position="229"/>
    </location>
</feature>
<dbReference type="OrthoDB" id="6064888at2"/>
<feature type="region of interest" description="Disordered" evidence="1">
    <location>
        <begin position="211"/>
        <end position="380"/>
    </location>
</feature>
<dbReference type="Pfam" id="PF00092">
    <property type="entry name" value="VWA"/>
    <property type="match status" value="1"/>
</dbReference>
<dbReference type="InterPro" id="IPR051928">
    <property type="entry name" value="NorD/CobT"/>
</dbReference>
<feature type="compositionally biased region" description="Polar residues" evidence="1">
    <location>
        <begin position="357"/>
        <end position="367"/>
    </location>
</feature>
<feature type="compositionally biased region" description="Acidic residues" evidence="1">
    <location>
        <begin position="230"/>
        <end position="242"/>
    </location>
</feature>
<dbReference type="PROSITE" id="PS50234">
    <property type="entry name" value="VWFA"/>
    <property type="match status" value="1"/>
</dbReference>
<dbReference type="EMBL" id="PYMH01000013">
    <property type="protein sequence ID" value="PSU31782.1"/>
    <property type="molecule type" value="Genomic_DNA"/>
</dbReference>
<dbReference type="InterPro" id="IPR002035">
    <property type="entry name" value="VWF_A"/>
</dbReference>
<dbReference type="CDD" id="cd00198">
    <property type="entry name" value="vWFA"/>
    <property type="match status" value="1"/>
</dbReference>
<accession>A0A2T3ITW1</accession>